<dbReference type="RefSeq" id="WP_006565166.1">
    <property type="nucleotide sequence ID" value="NZ_AP019774.1"/>
</dbReference>
<feature type="domain" description="HdrB-like C-terminal" evidence="2">
    <location>
        <begin position="409"/>
        <end position="495"/>
    </location>
</feature>
<keyword evidence="6" id="KW-1185">Reference proteome</keyword>
<gene>
    <name evidence="3" type="ORF">NHP190020_12820</name>
    <name evidence="4" type="ORF">SNTW_12270</name>
</gene>
<dbReference type="Proteomes" id="UP000509742">
    <property type="component" value="Chromosome"/>
</dbReference>
<dbReference type="InterPro" id="IPR041543">
    <property type="entry name" value="DUF5644"/>
</dbReference>
<dbReference type="OrthoDB" id="5372285at2"/>
<evidence type="ECO:0000313" key="5">
    <source>
        <dbReference type="Proteomes" id="UP000317935"/>
    </source>
</evidence>
<dbReference type="Pfam" id="PF18712">
    <property type="entry name" value="DUF5644"/>
    <property type="match status" value="1"/>
</dbReference>
<protein>
    <submittedName>
        <fullName evidence="4">Heterodisulfide reductase, subunit B</fullName>
    </submittedName>
</protein>
<evidence type="ECO:0000259" key="1">
    <source>
        <dbReference type="Pfam" id="PF18712"/>
    </source>
</evidence>
<evidence type="ECO:0000313" key="3">
    <source>
        <dbReference type="EMBL" id="BCD46243.1"/>
    </source>
</evidence>
<reference evidence="3 6" key="2">
    <citation type="submission" date="2020-04" db="EMBL/GenBank/DDBJ databases">
        <title>Genomic analysis of gastric non-Helicobacter pylori Helicobacters isolated in Japan.</title>
        <authorList>
            <person name="Suzuki M."/>
            <person name="Rimbara E."/>
        </authorList>
    </citation>
    <scope>NUCLEOTIDE SEQUENCE [LARGE SCALE GENOMIC DNA]</scope>
    <source>
        <strain evidence="3 6">NHP19-0020</strain>
    </source>
</reference>
<dbReference type="AlphaFoldDB" id="A0A6J4D0N0"/>
<evidence type="ECO:0000313" key="4">
    <source>
        <dbReference type="EMBL" id="BCD70582.1"/>
    </source>
</evidence>
<dbReference type="EMBL" id="AP023036">
    <property type="protein sequence ID" value="BCD46243.1"/>
    <property type="molecule type" value="Genomic_DNA"/>
</dbReference>
<dbReference type="GeneID" id="56928441"/>
<reference evidence="4 5" key="1">
    <citation type="submission" date="2019-06" db="EMBL/GenBank/DDBJ databases">
        <title>Complete genome sequence of Helicobacter suis SNTW101c.</title>
        <authorList>
            <person name="Rimbara E."/>
            <person name="Suzuki M."/>
            <person name="Matsui H."/>
            <person name="Nakamura M."/>
            <person name="Mori S."/>
            <person name="Shibayama K."/>
        </authorList>
    </citation>
    <scope>NUCLEOTIDE SEQUENCE [LARGE SCALE GENOMIC DNA]</scope>
    <source>
        <strain evidence="4 5">SNTW101c</strain>
    </source>
</reference>
<evidence type="ECO:0000313" key="6">
    <source>
        <dbReference type="Proteomes" id="UP000509742"/>
    </source>
</evidence>
<dbReference type="Gene3D" id="1.10.1060.20">
    <property type="match status" value="1"/>
</dbReference>
<dbReference type="EMBL" id="AP019774">
    <property type="protein sequence ID" value="BCD70582.1"/>
    <property type="molecule type" value="Genomic_DNA"/>
</dbReference>
<dbReference type="Gene3D" id="1.20.1050.140">
    <property type="match status" value="1"/>
</dbReference>
<dbReference type="Gene3D" id="3.40.50.11810">
    <property type="match status" value="1"/>
</dbReference>
<dbReference type="InterPro" id="IPR012675">
    <property type="entry name" value="Beta-grasp_dom_sf"/>
</dbReference>
<name>A0A6J4D0N0_9HELI</name>
<dbReference type="Gene3D" id="3.10.20.30">
    <property type="match status" value="1"/>
</dbReference>
<organism evidence="4 5">
    <name type="scientific">Helicobacter suis</name>
    <dbReference type="NCBI Taxonomy" id="104628"/>
    <lineage>
        <taxon>Bacteria</taxon>
        <taxon>Pseudomonadati</taxon>
        <taxon>Campylobacterota</taxon>
        <taxon>Epsilonproteobacteria</taxon>
        <taxon>Campylobacterales</taxon>
        <taxon>Helicobacteraceae</taxon>
        <taxon>Helicobacter</taxon>
    </lineage>
</organism>
<proteinExistence type="predicted"/>
<dbReference type="InterPro" id="IPR054018">
    <property type="entry name" value="HdrB-like_C"/>
</dbReference>
<feature type="domain" description="DUF5644" evidence="1">
    <location>
        <begin position="98"/>
        <end position="204"/>
    </location>
</feature>
<sequence length="501" mass="57969">MSLLKLQIRAFRFSAKEDYNPAYPLYVVEYQLDWTLRDILAHIPDLSYDQTHLGLRINRVVVFENLSINTLINRFGKEWILEPLATKYVLKDLLMDTEGMLKPYQNFFKSASFLTEAEKSELSRYIHINAITPKSDSDYFGDGFFLYTKWLMNRYPHRTPDLLQNLADKHHGAMHFVSLKHYIFPKNDVIDTEIYSLQQQLLNASNPSANNPWAHLGKINYTFSKPKIPDKQARFLIYNAYNSVFNSAPLLQSSRLLLWHLGVDFLELPCCFDGGYWGRLGDLKQFLTANAYNLSLAYKVGAALLLCDEDAYANACYVKTILDRDEKLREEVQQDLAAYDLEYHPDVQIAYLNYFLNKQAESLEIKHSFQDFYTSLFQDYHLDQPTDCDALFTKLNLRCNSPLFTKESYAHLLDVDMDSALYESARIRYEAIDLGVDFLLTSSVSQFHMLDTLAKKASKIYQRDHDNTSVLFLPQVILLALGQNDPKALGLDTHQNAFTFL</sequence>
<accession>A0A6J4D0N0</accession>
<dbReference type="Pfam" id="PF22196">
    <property type="entry name" value="HdrB-like_C"/>
    <property type="match status" value="1"/>
</dbReference>
<evidence type="ECO:0000259" key="2">
    <source>
        <dbReference type="Pfam" id="PF22196"/>
    </source>
</evidence>
<dbReference type="Proteomes" id="UP000317935">
    <property type="component" value="Chromosome"/>
</dbReference>